<evidence type="ECO:0000259" key="1">
    <source>
        <dbReference type="Pfam" id="PF12476"/>
    </source>
</evidence>
<feature type="domain" description="DUF3696" evidence="1">
    <location>
        <begin position="504"/>
        <end position="552"/>
    </location>
</feature>
<evidence type="ECO:0000259" key="2">
    <source>
        <dbReference type="Pfam" id="PF13304"/>
    </source>
</evidence>
<dbReference type="GO" id="GO:0016887">
    <property type="term" value="F:ATP hydrolysis activity"/>
    <property type="evidence" value="ECO:0007669"/>
    <property type="project" value="InterPro"/>
</dbReference>
<dbReference type="InterPro" id="IPR003959">
    <property type="entry name" value="ATPase_AAA_core"/>
</dbReference>
<gene>
    <name evidence="3" type="ORF">A1356_15110</name>
</gene>
<evidence type="ECO:0000313" key="4">
    <source>
        <dbReference type="Proteomes" id="UP000077734"/>
    </source>
</evidence>
<dbReference type="AlphaFoldDB" id="A0AA91I5I2"/>
<dbReference type="InterPro" id="IPR027417">
    <property type="entry name" value="P-loop_NTPase"/>
</dbReference>
<dbReference type="Gene3D" id="3.40.50.300">
    <property type="entry name" value="P-loop containing nucleotide triphosphate hydrolases"/>
    <property type="match status" value="1"/>
</dbReference>
<keyword evidence="4" id="KW-1185">Reference proteome</keyword>
<reference evidence="3 4" key="1">
    <citation type="submission" date="2016-03" db="EMBL/GenBank/DDBJ databases">
        <authorList>
            <person name="Heylen K."/>
            <person name="De Vos P."/>
            <person name="Vekeman B."/>
        </authorList>
    </citation>
    <scope>NUCLEOTIDE SEQUENCE [LARGE SCALE GENOMIC DNA]</scope>
    <source>
        <strain evidence="3 4">R-49807</strain>
    </source>
</reference>
<evidence type="ECO:0000313" key="3">
    <source>
        <dbReference type="EMBL" id="OAI24739.1"/>
    </source>
</evidence>
<name>A0AA91I5I2_9GAMM</name>
<dbReference type="InterPro" id="IPR022532">
    <property type="entry name" value="DUF3696"/>
</dbReference>
<proteinExistence type="predicted"/>
<dbReference type="GO" id="GO:0005524">
    <property type="term" value="F:ATP binding"/>
    <property type="evidence" value="ECO:0007669"/>
    <property type="project" value="InterPro"/>
</dbReference>
<dbReference type="Pfam" id="PF12476">
    <property type="entry name" value="DUF3696"/>
    <property type="match status" value="1"/>
</dbReference>
<dbReference type="SUPFAM" id="SSF52540">
    <property type="entry name" value="P-loop containing nucleoside triphosphate hydrolases"/>
    <property type="match status" value="1"/>
</dbReference>
<dbReference type="PANTHER" id="PTHR43581:SF2">
    <property type="entry name" value="EXCINUCLEASE ATPASE SUBUNIT"/>
    <property type="match status" value="1"/>
</dbReference>
<dbReference type="EMBL" id="LUUL01000086">
    <property type="protein sequence ID" value="OAI24739.1"/>
    <property type="molecule type" value="Genomic_DNA"/>
</dbReference>
<sequence>MTNYEEALTEIALSGFQVFEDLVRIPLRRITLLFGPNSAGKSAVEDALLIFLDIFKPVDTWESLRESPSSFDTFPSNRFKRLRKHWRRTQEEPMRFAERMCIFLSKNYLNRTYEVRVVFRLIPADEDSVHDESFPFYVCRDIEFLLDGESILLMEEFEKIGINLEHTYLKGFDGGCGKNVIEEIVQHLELASNQSAQVCIKNNGWLWITGEGIRIDDNKRFDIQHFEFHCEHDLGLVDEELHNILQSVSRFAELYNSISDQLIRDIDQEPGFYPNLVPASRKIPNEQDLVFLINGTYFKENCSLNKFHLHVQGAQEYRALAESFACRLVPEEDREHVHPDESLALNVNRMLTDYLFAERGYHLDMDYRIILEPGQFDDICTGLNAGEILPGEFCLLVRLFLVDAQGRQFSFDEVGSGLGYVLPVLCEISDYYNTLVMLQQPELHLHPALQAALGDVLIDASDKSTGSQLTTMIVETHSEHLLLRILKRIRQSQNGRIPGSGLRITEEEVSVLYFNPNYDGTTEVKHLRISPDGEFLDRWPRGFFSERDQELFDE</sequence>
<feature type="domain" description="ATPase AAA-type core" evidence="2">
    <location>
        <begin position="399"/>
        <end position="482"/>
    </location>
</feature>
<dbReference type="RefSeq" id="WP_157204476.1">
    <property type="nucleotide sequence ID" value="NZ_LUUL01000086.1"/>
</dbReference>
<dbReference type="PANTHER" id="PTHR43581">
    <property type="entry name" value="ATP/GTP PHOSPHATASE"/>
    <property type="match status" value="1"/>
</dbReference>
<dbReference type="InterPro" id="IPR051396">
    <property type="entry name" value="Bact_Antivir_Def_Nuclease"/>
</dbReference>
<comment type="caution">
    <text evidence="3">The sequence shown here is derived from an EMBL/GenBank/DDBJ whole genome shotgun (WGS) entry which is preliminary data.</text>
</comment>
<evidence type="ECO:0008006" key="5">
    <source>
        <dbReference type="Google" id="ProtNLM"/>
    </source>
</evidence>
<dbReference type="Pfam" id="PF13304">
    <property type="entry name" value="AAA_21"/>
    <property type="match status" value="1"/>
</dbReference>
<dbReference type="Proteomes" id="UP000077734">
    <property type="component" value="Unassembled WGS sequence"/>
</dbReference>
<organism evidence="3 4">
    <name type="scientific">Methylomonas koyamae</name>
    <dbReference type="NCBI Taxonomy" id="702114"/>
    <lineage>
        <taxon>Bacteria</taxon>
        <taxon>Pseudomonadati</taxon>
        <taxon>Pseudomonadota</taxon>
        <taxon>Gammaproteobacteria</taxon>
        <taxon>Methylococcales</taxon>
        <taxon>Methylococcaceae</taxon>
        <taxon>Methylomonas</taxon>
    </lineage>
</organism>
<accession>A0AA91I5I2</accession>
<protein>
    <recommendedName>
        <fullName evidence="5">ATPase AAA-type core domain-containing protein</fullName>
    </recommendedName>
</protein>